<feature type="domain" description="SH3" evidence="4">
    <location>
        <begin position="85"/>
        <end position="146"/>
    </location>
</feature>
<proteinExistence type="predicted"/>
<dbReference type="EMBL" id="KV419410">
    <property type="protein sequence ID" value="KZS92374.1"/>
    <property type="molecule type" value="Genomic_DNA"/>
</dbReference>
<evidence type="ECO:0000313" key="6">
    <source>
        <dbReference type="Proteomes" id="UP000076722"/>
    </source>
</evidence>
<dbReference type="Proteomes" id="UP000076722">
    <property type="component" value="Unassembled WGS sequence"/>
</dbReference>
<dbReference type="Gene3D" id="2.30.30.40">
    <property type="entry name" value="SH3 Domains"/>
    <property type="match status" value="1"/>
</dbReference>
<gene>
    <name evidence="5" type="ORF">SISNIDRAFT_510353</name>
</gene>
<feature type="region of interest" description="Disordered" evidence="3">
    <location>
        <begin position="145"/>
        <end position="282"/>
    </location>
</feature>
<organism evidence="5 6">
    <name type="scientific">Sistotremastrum niveocremeum HHB9708</name>
    <dbReference type="NCBI Taxonomy" id="1314777"/>
    <lineage>
        <taxon>Eukaryota</taxon>
        <taxon>Fungi</taxon>
        <taxon>Dikarya</taxon>
        <taxon>Basidiomycota</taxon>
        <taxon>Agaricomycotina</taxon>
        <taxon>Agaricomycetes</taxon>
        <taxon>Sistotremastrales</taxon>
        <taxon>Sistotremastraceae</taxon>
        <taxon>Sertulicium</taxon>
        <taxon>Sertulicium niveocremeum</taxon>
    </lineage>
</organism>
<keyword evidence="6" id="KW-1185">Reference proteome</keyword>
<feature type="compositionally biased region" description="Pro residues" evidence="3">
    <location>
        <begin position="197"/>
        <end position="211"/>
    </location>
</feature>
<dbReference type="PROSITE" id="PS50002">
    <property type="entry name" value="SH3"/>
    <property type="match status" value="1"/>
</dbReference>
<dbReference type="InterPro" id="IPR036028">
    <property type="entry name" value="SH3-like_dom_sf"/>
</dbReference>
<dbReference type="SUPFAM" id="SSF50044">
    <property type="entry name" value="SH3-domain"/>
    <property type="match status" value="1"/>
</dbReference>
<dbReference type="SMART" id="SM00326">
    <property type="entry name" value="SH3"/>
    <property type="match status" value="1"/>
</dbReference>
<feature type="compositionally biased region" description="Pro residues" evidence="3">
    <location>
        <begin position="149"/>
        <end position="164"/>
    </location>
</feature>
<protein>
    <recommendedName>
        <fullName evidence="4">SH3 domain-containing protein</fullName>
    </recommendedName>
</protein>
<feature type="compositionally biased region" description="Gly residues" evidence="3">
    <location>
        <begin position="184"/>
        <end position="196"/>
    </location>
</feature>
<feature type="region of interest" description="Disordered" evidence="3">
    <location>
        <begin position="63"/>
        <end position="84"/>
    </location>
</feature>
<accession>A0A164THR9</accession>
<dbReference type="Pfam" id="PF07653">
    <property type="entry name" value="SH3_2"/>
    <property type="match status" value="1"/>
</dbReference>
<dbReference type="OrthoDB" id="5983572at2759"/>
<sequence>MPPANASALLAHLTARVRNDIEFLVSEGYISPSDGQLIYSKLPRDGAGAGSYDVNDATKALANTRLNDGPRGPPGSPPRDNNNGKVLWRAKAIWGYNEDNSDPNDLTVRAGQIVEIVEEVNPEWLRGRANGREGLLPATYVEKIQQSHAPPPGPPPLSNGPPLSPSGGGPPSYYSDSERNPNIPGGGYPMPKFGGGPPGPYPPPGGPPGPPGGGGRFMAPYPPPGQGGYAPPPLPPPQQNQVGQWGPPPGPPAGYNPGPPQQPPPPAAPQAPADPKKSKLNKYGSIAGQSAAAGVGFGAGSAIGSGIINSIF</sequence>
<evidence type="ECO:0000256" key="1">
    <source>
        <dbReference type="ARBA" id="ARBA00022443"/>
    </source>
</evidence>
<reference evidence="5 6" key="1">
    <citation type="journal article" date="2016" name="Mol. Biol. Evol.">
        <title>Comparative Genomics of Early-Diverging Mushroom-Forming Fungi Provides Insights into the Origins of Lignocellulose Decay Capabilities.</title>
        <authorList>
            <person name="Nagy L.G."/>
            <person name="Riley R."/>
            <person name="Tritt A."/>
            <person name="Adam C."/>
            <person name="Daum C."/>
            <person name="Floudas D."/>
            <person name="Sun H."/>
            <person name="Yadav J.S."/>
            <person name="Pangilinan J."/>
            <person name="Larsson K.H."/>
            <person name="Matsuura K."/>
            <person name="Barry K."/>
            <person name="Labutti K."/>
            <person name="Kuo R."/>
            <person name="Ohm R.A."/>
            <person name="Bhattacharya S.S."/>
            <person name="Shirouzu T."/>
            <person name="Yoshinaga Y."/>
            <person name="Martin F.M."/>
            <person name="Grigoriev I.V."/>
            <person name="Hibbett D.S."/>
        </authorList>
    </citation>
    <scope>NUCLEOTIDE SEQUENCE [LARGE SCALE GENOMIC DNA]</scope>
    <source>
        <strain evidence="5 6">HHB9708</strain>
    </source>
</reference>
<name>A0A164THR9_9AGAM</name>
<feature type="compositionally biased region" description="Pro residues" evidence="3">
    <location>
        <begin position="220"/>
        <end position="238"/>
    </location>
</feature>
<evidence type="ECO:0000256" key="2">
    <source>
        <dbReference type="PROSITE-ProRule" id="PRU00192"/>
    </source>
</evidence>
<dbReference type="AlphaFoldDB" id="A0A164THR9"/>
<evidence type="ECO:0000259" key="4">
    <source>
        <dbReference type="PROSITE" id="PS50002"/>
    </source>
</evidence>
<evidence type="ECO:0000313" key="5">
    <source>
        <dbReference type="EMBL" id="KZS92374.1"/>
    </source>
</evidence>
<evidence type="ECO:0000256" key="3">
    <source>
        <dbReference type="SAM" id="MobiDB-lite"/>
    </source>
</evidence>
<dbReference type="InterPro" id="IPR001452">
    <property type="entry name" value="SH3_domain"/>
</dbReference>
<keyword evidence="1 2" id="KW-0728">SH3 domain</keyword>
<feature type="compositionally biased region" description="Pro residues" evidence="3">
    <location>
        <begin position="246"/>
        <end position="269"/>
    </location>
</feature>
<dbReference type="STRING" id="1314777.A0A164THR9"/>